<name>A0ABW2DQ91_9BACT</name>
<protein>
    <recommendedName>
        <fullName evidence="3">MG2 domain-containing protein</fullName>
    </recommendedName>
</protein>
<evidence type="ECO:0000313" key="2">
    <source>
        <dbReference type="Proteomes" id="UP001596405"/>
    </source>
</evidence>
<dbReference type="Proteomes" id="UP001596405">
    <property type="component" value="Unassembled WGS sequence"/>
</dbReference>
<proteinExistence type="predicted"/>
<sequence>MRDNNSINQPALLYFYWSFILQKLVKANSVKVMLGLMLAYFTAGHAAAQNGSLPNVLAEFKEFSKQAVSEKIFLHLDRPSYVCGDVMWFKVYNVDGTYHHPFDLSKVAYVEVLDADNIPVQQAKVALKNGSGSGSFVLPVSLKSGNYKVRAYTNWMKNFSPNFYFEQPVTVINTFQKLGLKPLDDTAAYAIQFFPEGGSLINGIPAKVAFKATNTKTGKGVGFQGKLIDKAGNEITSFSPTMLGIGNFVFTPSATEEYTAILQYAGGKVTRQKLPAIQGDGYSVQFTESKPGELLITAQATYQQPEQIFLLGHTRQQVTVAATAIMANGKAFFSVQKDSLPAGITHFTVFNGVRKPVSERLYFTRPKQQLEIEATLSNTQFGAREKVIASLSAEVTAGTAVAANLSMAVFRADSLEATDLADIKSYLWLNSDLKGTVENAASYFNLTDPQAEEAFDNLMLTHGWSRFKWDDVLSSEPLKLPHLPEFNGHLIYGKVTHKNTGRPAVGIRTYLSSPSRSIRFYNSISTESGSVLFDVKDFYGTKEVVVQTNFLRDSTYHLQLLSPFSEKYTAVQLPFFNLSETLGNAVSHRHLDVQAQNIYFESYLNRFNAPVTDTIPFYGRPNQQYFQDDYIRFKTMEEVMREYVSGVMVRARRDGFHFRVMNRQHDLFFEDNPLVLLDGVPVFDINKIMGFDPLKIQKLDVMTSNYYTGTMASNGVVSYTTYKGDLAGFQIDTRALLQEYEGLQLQREFYAPIYETEAQRLSRLPDLRNLLYWNSTLHTDKDGKTSVEFFTADLPGTFTVVVQGLTKNGLPGSKTFTFQVKKPL</sequence>
<accession>A0ABW2DQ91</accession>
<comment type="caution">
    <text evidence="1">The sequence shown here is derived from an EMBL/GenBank/DDBJ whole genome shotgun (WGS) entry which is preliminary data.</text>
</comment>
<gene>
    <name evidence="1" type="ORF">ACFQHR_16510</name>
</gene>
<evidence type="ECO:0000313" key="1">
    <source>
        <dbReference type="EMBL" id="MFC6999240.1"/>
    </source>
</evidence>
<dbReference type="RefSeq" id="WP_082882878.1">
    <property type="nucleotide sequence ID" value="NZ_JBHSYQ010000015.1"/>
</dbReference>
<evidence type="ECO:0008006" key="3">
    <source>
        <dbReference type="Google" id="ProtNLM"/>
    </source>
</evidence>
<dbReference type="EMBL" id="JBHSYQ010000015">
    <property type="protein sequence ID" value="MFC6999240.1"/>
    <property type="molecule type" value="Genomic_DNA"/>
</dbReference>
<organism evidence="1 2">
    <name type="scientific">Rufibacter roseus</name>
    <dbReference type="NCBI Taxonomy" id="1567108"/>
    <lineage>
        <taxon>Bacteria</taxon>
        <taxon>Pseudomonadati</taxon>
        <taxon>Bacteroidota</taxon>
        <taxon>Cytophagia</taxon>
        <taxon>Cytophagales</taxon>
        <taxon>Hymenobacteraceae</taxon>
        <taxon>Rufibacter</taxon>
    </lineage>
</organism>
<keyword evidence="2" id="KW-1185">Reference proteome</keyword>
<reference evidence="2" key="1">
    <citation type="journal article" date="2019" name="Int. J. Syst. Evol. Microbiol.">
        <title>The Global Catalogue of Microorganisms (GCM) 10K type strain sequencing project: providing services to taxonomists for standard genome sequencing and annotation.</title>
        <authorList>
            <consortium name="The Broad Institute Genomics Platform"/>
            <consortium name="The Broad Institute Genome Sequencing Center for Infectious Disease"/>
            <person name="Wu L."/>
            <person name="Ma J."/>
        </authorList>
    </citation>
    <scope>NUCLEOTIDE SEQUENCE [LARGE SCALE GENOMIC DNA]</scope>
    <source>
        <strain evidence="2">CGMCC 4.7393</strain>
    </source>
</reference>
<dbReference type="Gene3D" id="2.60.40.1930">
    <property type="match status" value="1"/>
</dbReference>